<dbReference type="EMBL" id="VZOK01000004">
    <property type="protein sequence ID" value="KAB0640655.1"/>
    <property type="molecule type" value="Genomic_DNA"/>
</dbReference>
<gene>
    <name evidence="2" type="ORF">F7R25_03935</name>
</gene>
<evidence type="ECO:0000256" key="1">
    <source>
        <dbReference type="SAM" id="Phobius"/>
    </source>
</evidence>
<name>A0A6L3N2Z4_9BURK</name>
<dbReference type="AlphaFoldDB" id="A0A6L3N2Z4"/>
<accession>A0A6L3N2Z4</accession>
<comment type="caution">
    <text evidence="2">The sequence shown here is derived from an EMBL/GenBank/DDBJ whole genome shotgun (WGS) entry which is preliminary data.</text>
</comment>
<feature type="transmembrane region" description="Helical" evidence="1">
    <location>
        <begin position="20"/>
        <end position="41"/>
    </location>
</feature>
<keyword evidence="1" id="KW-0812">Transmembrane</keyword>
<keyword evidence="1" id="KW-1133">Transmembrane helix</keyword>
<dbReference type="RefSeq" id="WP_150998376.1">
    <property type="nucleotide sequence ID" value="NZ_CABVPM010000001.1"/>
</dbReference>
<proteinExistence type="predicted"/>
<evidence type="ECO:0000313" key="2">
    <source>
        <dbReference type="EMBL" id="KAB0640655.1"/>
    </source>
</evidence>
<protein>
    <submittedName>
        <fullName evidence="2">Uncharacterized protein</fullName>
    </submittedName>
</protein>
<organism evidence="2 3">
    <name type="scientific">Burkholderia stagnalis</name>
    <dbReference type="NCBI Taxonomy" id="1503054"/>
    <lineage>
        <taxon>Bacteria</taxon>
        <taxon>Pseudomonadati</taxon>
        <taxon>Pseudomonadota</taxon>
        <taxon>Betaproteobacteria</taxon>
        <taxon>Burkholderiales</taxon>
        <taxon>Burkholderiaceae</taxon>
        <taxon>Burkholderia</taxon>
        <taxon>Burkholderia cepacia complex</taxon>
    </lineage>
</organism>
<dbReference type="Proteomes" id="UP000473470">
    <property type="component" value="Unassembled WGS sequence"/>
</dbReference>
<evidence type="ECO:0000313" key="3">
    <source>
        <dbReference type="Proteomes" id="UP000473470"/>
    </source>
</evidence>
<reference evidence="2 3" key="1">
    <citation type="submission" date="2019-09" db="EMBL/GenBank/DDBJ databases">
        <title>Draft genome sequences of 48 bacterial type strains from the CCUG.</title>
        <authorList>
            <person name="Tunovic T."/>
            <person name="Pineiro-Iglesias B."/>
            <person name="Unosson C."/>
            <person name="Inganas E."/>
            <person name="Ohlen M."/>
            <person name="Cardew S."/>
            <person name="Jensie-Markopoulos S."/>
            <person name="Salva-Serra F."/>
            <person name="Jaen-Luchoro D."/>
            <person name="Karlsson R."/>
            <person name="Svensson-Stadler L."/>
            <person name="Chun J."/>
            <person name="Moore E."/>
        </authorList>
    </citation>
    <scope>NUCLEOTIDE SEQUENCE [LARGE SCALE GENOMIC DNA]</scope>
    <source>
        <strain evidence="2 3">CCUG 65686</strain>
    </source>
</reference>
<sequence>MTYTDKANEQRTVPDNAKALIAFIIFAFFALVITTALKLLVMAGGWVRHELTTFPITDKNRIVSEARYCDGINIEMLVDGKDKHIVVITPHFQRTIEDSVSTLIGHFDKATLKNVDSICTLTITNKKGQL</sequence>
<keyword evidence="1" id="KW-0472">Membrane</keyword>